<feature type="transmembrane region" description="Helical" evidence="7">
    <location>
        <begin position="37"/>
        <end position="55"/>
    </location>
</feature>
<evidence type="ECO:0000256" key="1">
    <source>
        <dbReference type="ARBA" id="ARBA00004651"/>
    </source>
</evidence>
<keyword evidence="6 7" id="KW-0472">Membrane</keyword>
<feature type="domain" description="MgtC/SapB/SrpB/YhiD N-terminal" evidence="8">
    <location>
        <begin position="16"/>
        <end position="129"/>
    </location>
</feature>
<feature type="transmembrane region" description="Helical" evidence="7">
    <location>
        <begin position="174"/>
        <end position="195"/>
    </location>
</feature>
<feature type="transmembrane region" description="Helical" evidence="7">
    <location>
        <begin position="397"/>
        <end position="425"/>
    </location>
</feature>
<feature type="transmembrane region" description="Helical" evidence="7">
    <location>
        <begin position="231"/>
        <end position="254"/>
    </location>
</feature>
<feature type="transmembrane region" description="Helical" evidence="7">
    <location>
        <begin position="6"/>
        <end position="25"/>
    </location>
</feature>
<evidence type="ECO:0000256" key="7">
    <source>
        <dbReference type="SAM" id="Phobius"/>
    </source>
</evidence>
<dbReference type="Proteomes" id="UP000005090">
    <property type="component" value="Chromosome"/>
</dbReference>
<organism evidence="10 11">
    <name type="scientific">Methylomicrobium album BG8</name>
    <dbReference type="NCBI Taxonomy" id="686340"/>
    <lineage>
        <taxon>Bacteria</taxon>
        <taxon>Pseudomonadati</taxon>
        <taxon>Pseudomonadota</taxon>
        <taxon>Gammaproteobacteria</taxon>
        <taxon>Methylococcales</taxon>
        <taxon>Methylococcaceae</taxon>
        <taxon>Methylomicrobium</taxon>
    </lineage>
</organism>
<feature type="transmembrane region" description="Helical" evidence="7">
    <location>
        <begin position="144"/>
        <end position="162"/>
    </location>
</feature>
<proteinExistence type="inferred from homology"/>
<comment type="subcellular location">
    <subcellularLocation>
        <location evidence="1">Cell membrane</location>
        <topology evidence="1">Multi-pass membrane protein</topology>
    </subcellularLocation>
</comment>
<evidence type="ECO:0000256" key="2">
    <source>
        <dbReference type="ARBA" id="ARBA00009298"/>
    </source>
</evidence>
<keyword evidence="11" id="KW-1185">Reference proteome</keyword>
<dbReference type="AlphaFoldDB" id="H8GL75"/>
<comment type="similarity">
    <text evidence="2">Belongs to the MgtC/SapB family.</text>
</comment>
<dbReference type="STRING" id="686340.Metal_0208"/>
<dbReference type="Pfam" id="PF02308">
    <property type="entry name" value="MgtC"/>
    <property type="match status" value="1"/>
</dbReference>
<gene>
    <name evidence="10" type="ORF">Metal_0208</name>
</gene>
<accession>H8GL75</accession>
<dbReference type="PANTHER" id="PTHR39084">
    <property type="entry name" value="MEMBRANE PROTEIN-RELATED"/>
    <property type="match status" value="1"/>
</dbReference>
<evidence type="ECO:0000259" key="8">
    <source>
        <dbReference type="Pfam" id="PF02308"/>
    </source>
</evidence>
<evidence type="ECO:0000313" key="10">
    <source>
        <dbReference type="EMBL" id="EIC28074.1"/>
    </source>
</evidence>
<reference evidence="10 11" key="1">
    <citation type="journal article" date="2013" name="Genome Announc.">
        <title>Genome Sequence of the Obligate Gammaproteobacterial Methanotroph Methylomicrobium album Strain BG8.</title>
        <authorList>
            <person name="Kits K.D."/>
            <person name="Kalyuzhnaya M.G."/>
            <person name="Klotz M.G."/>
            <person name="Jetten M.S."/>
            <person name="Op den Camp H.J."/>
            <person name="Vuilleumier S."/>
            <person name="Bringel F."/>
            <person name="Dispirito A.A."/>
            <person name="Murrell J.C."/>
            <person name="Bruce D."/>
            <person name="Cheng J.F."/>
            <person name="Copeland A."/>
            <person name="Goodwin L."/>
            <person name="Hauser L."/>
            <person name="Lajus A."/>
            <person name="Land M.L."/>
            <person name="Lapidus A."/>
            <person name="Lucas S."/>
            <person name="Medigue C."/>
            <person name="Pitluck S."/>
            <person name="Woyke T."/>
            <person name="Zeytun A."/>
            <person name="Stein L.Y."/>
        </authorList>
    </citation>
    <scope>NUCLEOTIDE SEQUENCE [LARGE SCALE GENOMIC DNA]</scope>
    <source>
        <strain evidence="10 11">BG8</strain>
    </source>
</reference>
<name>H8GL75_METAL</name>
<feature type="transmembrane region" description="Helical" evidence="7">
    <location>
        <begin position="260"/>
        <end position="280"/>
    </location>
</feature>
<dbReference type="PRINTS" id="PR01837">
    <property type="entry name" value="MGTCSAPBPROT"/>
</dbReference>
<evidence type="ECO:0000256" key="4">
    <source>
        <dbReference type="ARBA" id="ARBA00022692"/>
    </source>
</evidence>
<feature type="transmembrane region" description="Helical" evidence="7">
    <location>
        <begin position="61"/>
        <end position="79"/>
    </location>
</feature>
<evidence type="ECO:0000256" key="5">
    <source>
        <dbReference type="ARBA" id="ARBA00022989"/>
    </source>
</evidence>
<feature type="transmembrane region" description="Helical" evidence="7">
    <location>
        <begin position="364"/>
        <end position="385"/>
    </location>
</feature>
<dbReference type="EMBL" id="CM001475">
    <property type="protein sequence ID" value="EIC28074.1"/>
    <property type="molecule type" value="Genomic_DNA"/>
</dbReference>
<keyword evidence="3" id="KW-1003">Cell membrane</keyword>
<dbReference type="GO" id="GO:0005886">
    <property type="term" value="C:plasma membrane"/>
    <property type="evidence" value="ECO:0007669"/>
    <property type="project" value="UniProtKB-SubCell"/>
</dbReference>
<evidence type="ECO:0000313" key="11">
    <source>
        <dbReference type="Proteomes" id="UP000005090"/>
    </source>
</evidence>
<sequence length="430" mass="46079">MLPTIIWPYGETLIRLSLSLILGLLIGLERERRDKEAGLRTFGFIGLLGGIGGAMGENFALLSLFLVGLLTYTLNIQLLHTKKTIELTTSAAMLITCFAGILCGQGHTISPAAVMVIVTALLALKEPLSGFSVGLTESELRSALLLAILAIVIYPALPSGSIGPWKLIDPRATWVTVILISGIGFANYVLLKIYGARGTEISGFLGGLVNSNFTVIELTRRLKDNDKLVDYAYRSILLATTAMLARNAMLLLILAPNVLLNNWLAFVLMFFTSAVLVLISQRSGRAIVENEPIQLKLGLPFSLWTALKYGFIFLVIHIFGTISQSIFGETGFYTVSIIGGLMSSASAVAASANLASHGSISAALASKASILASFASIAFSFSFVLQTRNGSLIRKLVTSLFFVAVAGLTGTIFSERFLPILIGLYESRMG</sequence>
<dbReference type="eggNOG" id="COG3174">
    <property type="taxonomic scope" value="Bacteria"/>
</dbReference>
<feature type="transmembrane region" description="Helical" evidence="7">
    <location>
        <begin position="301"/>
        <end position="320"/>
    </location>
</feature>
<dbReference type="Pfam" id="PF13194">
    <property type="entry name" value="DUF4010"/>
    <property type="match status" value="1"/>
</dbReference>
<dbReference type="InterPro" id="IPR003416">
    <property type="entry name" value="MgtC/SapB/SrpB/YhiD_fam"/>
</dbReference>
<feature type="transmembrane region" description="Helical" evidence="7">
    <location>
        <begin position="91"/>
        <end position="124"/>
    </location>
</feature>
<feature type="domain" description="DUF4010" evidence="9">
    <location>
        <begin position="178"/>
        <end position="384"/>
    </location>
</feature>
<evidence type="ECO:0000256" key="6">
    <source>
        <dbReference type="ARBA" id="ARBA00023136"/>
    </source>
</evidence>
<evidence type="ECO:0000256" key="3">
    <source>
        <dbReference type="ARBA" id="ARBA00022475"/>
    </source>
</evidence>
<dbReference type="InterPro" id="IPR025105">
    <property type="entry name" value="DUF4010"/>
</dbReference>
<feature type="transmembrane region" description="Helical" evidence="7">
    <location>
        <begin position="332"/>
        <end position="352"/>
    </location>
</feature>
<protein>
    <submittedName>
        <fullName evidence="10">Putative membrane protein</fullName>
    </submittedName>
</protein>
<keyword evidence="5 7" id="KW-1133">Transmembrane helix</keyword>
<dbReference type="HOGENOM" id="CLU_036781_1_1_6"/>
<keyword evidence="4 7" id="KW-0812">Transmembrane</keyword>
<dbReference type="InterPro" id="IPR049177">
    <property type="entry name" value="MgtC_SapB_SrpB_YhiD_N"/>
</dbReference>
<dbReference type="PANTHER" id="PTHR39084:SF1">
    <property type="entry name" value="DUF4010 DOMAIN-CONTAINING PROTEIN"/>
    <property type="match status" value="1"/>
</dbReference>
<evidence type="ECO:0000259" key="9">
    <source>
        <dbReference type="Pfam" id="PF13194"/>
    </source>
</evidence>